<reference evidence="8" key="2">
    <citation type="journal article" name="Sci. Data">
        <title>Chromosome-scale genome assembly of the sea louse Caligus rogercresseyi by SMRT sequencing and Hi-C analysis.</title>
        <authorList>
            <person name="Gallardo-Escarate C."/>
            <person name="Valenzuela-Munoz V."/>
            <person name="Nunez-Acuna G."/>
            <person name="Valenzuela-Miranda D."/>
            <person name="Goncalves A.T."/>
            <person name="Escobar-Sepulveda H."/>
            <person name="Liachko I."/>
            <person name="Nelson B."/>
            <person name="Roberts S."/>
            <person name="Warren W."/>
        </authorList>
    </citation>
    <scope>NUCLEOTIDE SEQUENCE</scope>
    <source>
        <tissue evidence="8">Whole tissue</tissue>
    </source>
</reference>
<evidence type="ECO:0000313" key="9">
    <source>
        <dbReference type="Proteomes" id="UP000595437"/>
    </source>
</evidence>
<keyword evidence="2 5" id="KW-0863">Zinc-finger</keyword>
<evidence type="ECO:0000256" key="1">
    <source>
        <dbReference type="ARBA" id="ARBA00022723"/>
    </source>
</evidence>
<evidence type="ECO:0000256" key="4">
    <source>
        <dbReference type="ARBA" id="ARBA00023125"/>
    </source>
</evidence>
<keyword evidence="4 5" id="KW-0238">DNA-binding</keyword>
<organism evidence="8 9">
    <name type="scientific">Caligus rogercresseyi</name>
    <name type="common">Sea louse</name>
    <dbReference type="NCBI Taxonomy" id="217165"/>
    <lineage>
        <taxon>Eukaryota</taxon>
        <taxon>Metazoa</taxon>
        <taxon>Ecdysozoa</taxon>
        <taxon>Arthropoda</taxon>
        <taxon>Crustacea</taxon>
        <taxon>Multicrustacea</taxon>
        <taxon>Hexanauplia</taxon>
        <taxon>Copepoda</taxon>
        <taxon>Siphonostomatoida</taxon>
        <taxon>Caligidae</taxon>
        <taxon>Caligus</taxon>
    </lineage>
</organism>
<proteinExistence type="predicted"/>
<evidence type="ECO:0000256" key="5">
    <source>
        <dbReference type="PROSITE-ProRule" id="PRU00309"/>
    </source>
</evidence>
<dbReference type="SUPFAM" id="SSF57716">
    <property type="entry name" value="Glucocorticoid receptor-like (DNA-binding domain)"/>
    <property type="match status" value="1"/>
</dbReference>
<dbReference type="EMBL" id="CP045907">
    <property type="protein sequence ID" value="QQP35401.1"/>
    <property type="molecule type" value="Genomic_DNA"/>
</dbReference>
<dbReference type="PROSITE" id="PS50950">
    <property type="entry name" value="ZF_THAP"/>
    <property type="match status" value="1"/>
</dbReference>
<evidence type="ECO:0000256" key="3">
    <source>
        <dbReference type="ARBA" id="ARBA00022833"/>
    </source>
</evidence>
<dbReference type="Proteomes" id="UP000595437">
    <property type="component" value="Chromosome 18"/>
</dbReference>
<accession>A0A7T8KIQ0</accession>
<dbReference type="Proteomes" id="UP000595437">
    <property type="component" value="Chromosome 1"/>
</dbReference>
<evidence type="ECO:0000256" key="2">
    <source>
        <dbReference type="ARBA" id="ARBA00022771"/>
    </source>
</evidence>
<evidence type="ECO:0000313" key="8">
    <source>
        <dbReference type="EMBL" id="QQP56626.1"/>
    </source>
</evidence>
<keyword evidence="9" id="KW-1185">Reference proteome</keyword>
<reference evidence="9" key="1">
    <citation type="submission" date="2021-01" db="EMBL/GenBank/DDBJ databases">
        <title>Caligus Genome Assembly.</title>
        <authorList>
            <person name="Gallardo-Escarate C."/>
        </authorList>
    </citation>
    <scope>NUCLEOTIDE SEQUENCE [LARGE SCALE GENOMIC DNA]</scope>
</reference>
<feature type="non-terminal residue" evidence="8">
    <location>
        <position position="92"/>
    </location>
</feature>
<dbReference type="EMBL" id="CP045890">
    <property type="protein sequence ID" value="QQP56626.1"/>
    <property type="molecule type" value="Genomic_DNA"/>
</dbReference>
<evidence type="ECO:0000313" key="7">
    <source>
        <dbReference type="EMBL" id="QQP35401.1"/>
    </source>
</evidence>
<feature type="non-terminal residue" evidence="8">
    <location>
        <position position="1"/>
    </location>
</feature>
<feature type="domain" description="THAP-type" evidence="6">
    <location>
        <begin position="1"/>
        <end position="54"/>
    </location>
</feature>
<keyword evidence="1" id="KW-0479">Metal-binding</keyword>
<dbReference type="InterPro" id="IPR006612">
    <property type="entry name" value="THAP_Znf"/>
</dbReference>
<protein>
    <submittedName>
        <fullName evidence="8">THAP domain containing 9</fullName>
    </submittedName>
</protein>
<dbReference type="AlphaFoldDB" id="A0A7T8KIQ0"/>
<gene>
    <name evidence="8" type="ORF">FKW44_001350</name>
    <name evidence="7" type="ORF">FKW44_023610</name>
</gene>
<sequence length="92" mass="10727">FQLRKNWERSLRRKNYQAKDSHVLCSEHFLKSDITFERNRNRKCLKQGAIPCKFIFSKVAKPRTTMTSIKSSEPLILGSSITVNRPISDDDN</sequence>
<dbReference type="Pfam" id="PF05485">
    <property type="entry name" value="THAP"/>
    <property type="match status" value="1"/>
</dbReference>
<evidence type="ECO:0000259" key="6">
    <source>
        <dbReference type="PROSITE" id="PS50950"/>
    </source>
</evidence>
<dbReference type="GO" id="GO:0008270">
    <property type="term" value="F:zinc ion binding"/>
    <property type="evidence" value="ECO:0007669"/>
    <property type="project" value="UniProtKB-KW"/>
</dbReference>
<dbReference type="GO" id="GO:0003677">
    <property type="term" value="F:DNA binding"/>
    <property type="evidence" value="ECO:0007669"/>
    <property type="project" value="UniProtKB-UniRule"/>
</dbReference>
<name>A0A7T8KIQ0_CALRO</name>
<keyword evidence="3" id="KW-0862">Zinc</keyword>
<dbReference type="OrthoDB" id="7312725at2759"/>